<reference evidence="2 3" key="1">
    <citation type="submission" date="2021-06" db="EMBL/GenBank/DDBJ databases">
        <authorList>
            <person name="Palmer J.M."/>
        </authorList>
    </citation>
    <scope>NUCLEOTIDE SEQUENCE [LARGE SCALE GENOMIC DNA]</scope>
    <source>
        <strain evidence="2 3">XC_2019</strain>
        <tissue evidence="2">Muscle</tissue>
    </source>
</reference>
<evidence type="ECO:0000313" key="2">
    <source>
        <dbReference type="EMBL" id="MEQ2212750.1"/>
    </source>
</evidence>
<comment type="caution">
    <text evidence="2">The sequence shown here is derived from an EMBL/GenBank/DDBJ whole genome shotgun (WGS) entry which is preliminary data.</text>
</comment>
<dbReference type="EMBL" id="JAHRIN010060292">
    <property type="protein sequence ID" value="MEQ2212750.1"/>
    <property type="molecule type" value="Genomic_DNA"/>
</dbReference>
<feature type="chain" id="PRO_5045688723" evidence="1">
    <location>
        <begin position="21"/>
        <end position="80"/>
    </location>
</feature>
<sequence>KPLISPLFITLLFQFDNLHTLSLTSIDKDMFCCICTSFLQIEKHSPCLPSFTVSLSTSHSLRLDVCIFLHALSLFALYPA</sequence>
<evidence type="ECO:0000256" key="1">
    <source>
        <dbReference type="SAM" id="SignalP"/>
    </source>
</evidence>
<feature type="signal peptide" evidence="1">
    <location>
        <begin position="1"/>
        <end position="20"/>
    </location>
</feature>
<dbReference type="Proteomes" id="UP001434883">
    <property type="component" value="Unassembled WGS sequence"/>
</dbReference>
<evidence type="ECO:0000313" key="3">
    <source>
        <dbReference type="Proteomes" id="UP001434883"/>
    </source>
</evidence>
<accession>A0ABV0RXJ9</accession>
<protein>
    <submittedName>
        <fullName evidence="2">Uncharacterized protein</fullName>
    </submittedName>
</protein>
<organism evidence="2 3">
    <name type="scientific">Xenoophorus captivus</name>
    <dbReference type="NCBI Taxonomy" id="1517983"/>
    <lineage>
        <taxon>Eukaryota</taxon>
        <taxon>Metazoa</taxon>
        <taxon>Chordata</taxon>
        <taxon>Craniata</taxon>
        <taxon>Vertebrata</taxon>
        <taxon>Euteleostomi</taxon>
        <taxon>Actinopterygii</taxon>
        <taxon>Neopterygii</taxon>
        <taxon>Teleostei</taxon>
        <taxon>Neoteleostei</taxon>
        <taxon>Acanthomorphata</taxon>
        <taxon>Ovalentaria</taxon>
        <taxon>Atherinomorphae</taxon>
        <taxon>Cyprinodontiformes</taxon>
        <taxon>Goodeidae</taxon>
        <taxon>Xenoophorus</taxon>
    </lineage>
</organism>
<keyword evidence="1" id="KW-0732">Signal</keyword>
<name>A0ABV0RXJ9_9TELE</name>
<feature type="non-terminal residue" evidence="2">
    <location>
        <position position="1"/>
    </location>
</feature>
<keyword evidence="3" id="KW-1185">Reference proteome</keyword>
<proteinExistence type="predicted"/>
<gene>
    <name evidence="2" type="ORF">XENOCAPTIV_004497</name>
</gene>